<organism evidence="1 2">
    <name type="scientific">Methanobrevibacter curvatus</name>
    <dbReference type="NCBI Taxonomy" id="49547"/>
    <lineage>
        <taxon>Archaea</taxon>
        <taxon>Methanobacteriati</taxon>
        <taxon>Methanobacteriota</taxon>
        <taxon>Methanomada group</taxon>
        <taxon>Methanobacteria</taxon>
        <taxon>Methanobacteriales</taxon>
        <taxon>Methanobacteriaceae</taxon>
        <taxon>Methanobrevibacter</taxon>
    </lineage>
</organism>
<evidence type="ECO:0008006" key="3">
    <source>
        <dbReference type="Google" id="ProtNLM"/>
    </source>
</evidence>
<reference evidence="1 2" key="1">
    <citation type="submission" date="2016-04" db="EMBL/GenBank/DDBJ databases">
        <title>Genome sequence of Methanobrevibacter curvatus DSM 11111.</title>
        <authorList>
            <person name="Poehlein A."/>
            <person name="Seedorf H."/>
            <person name="Daniel R."/>
        </authorList>
    </citation>
    <scope>NUCLEOTIDE SEQUENCE [LARGE SCALE GENOMIC DNA]</scope>
    <source>
        <strain evidence="1 2">DSM 11111</strain>
    </source>
</reference>
<comment type="caution">
    <text evidence="1">The sequence shown here is derived from an EMBL/GenBank/DDBJ whole genome shotgun (WGS) entry which is preliminary data.</text>
</comment>
<accession>A0A166EIM9</accession>
<evidence type="ECO:0000313" key="2">
    <source>
        <dbReference type="Proteomes" id="UP000077245"/>
    </source>
</evidence>
<proteinExistence type="predicted"/>
<gene>
    <name evidence="1" type="ORF">MBCUR_00340</name>
</gene>
<dbReference type="RefSeq" id="WP_067088692.1">
    <property type="nucleotide sequence ID" value="NZ_LWMV01000006.1"/>
</dbReference>
<dbReference type="Pfam" id="PF06935">
    <property type="entry name" value="DUF1284"/>
    <property type="match status" value="1"/>
</dbReference>
<keyword evidence="2" id="KW-1185">Reference proteome</keyword>
<dbReference type="InterPro" id="IPR009702">
    <property type="entry name" value="DUF1284"/>
</dbReference>
<name>A0A166EIM9_9EURY</name>
<dbReference type="AlphaFoldDB" id="A0A166EIM9"/>
<dbReference type="EMBL" id="LWMV01000006">
    <property type="protein sequence ID" value="KZX16693.1"/>
    <property type="molecule type" value="Genomic_DNA"/>
</dbReference>
<evidence type="ECO:0000313" key="1">
    <source>
        <dbReference type="EMBL" id="KZX16693.1"/>
    </source>
</evidence>
<protein>
    <recommendedName>
        <fullName evidence="3">DUF1284 domain-containing protein</fullName>
    </recommendedName>
</protein>
<dbReference type="Proteomes" id="UP000077245">
    <property type="component" value="Unassembled WGS sequence"/>
</dbReference>
<sequence>MKAKKKQIQLRAHHLLCLQGYQGYGYDENFKKNMENILKNSDNLDVFLTYDIDEICNYCPNLKKNKCVLNLDSHKNYESNNTNINEKIDESNNTIIQMDLNVLKKMKINKNEKNSYKLKTLFEKTEKSFKSVSDLSLMCKGCRWEDVCLFYQSKKKN</sequence>
<dbReference type="OrthoDB" id="50358at2157"/>
<dbReference type="PATRIC" id="fig|49547.3.peg.36"/>